<dbReference type="PANTHER" id="PTHR34427:SF5">
    <property type="entry name" value="DUF4283 DOMAIN-CONTAINING PROTEIN"/>
    <property type="match status" value="1"/>
</dbReference>
<evidence type="ECO:0000313" key="1">
    <source>
        <dbReference type="EMBL" id="RVW37146.1"/>
    </source>
</evidence>
<accession>A0A438DNX5</accession>
<dbReference type="PANTHER" id="PTHR34427">
    <property type="entry name" value="DUF4283 DOMAIN PROTEIN"/>
    <property type="match status" value="1"/>
</dbReference>
<comment type="caution">
    <text evidence="1">The sequence shown here is derived from an EMBL/GenBank/DDBJ whole genome shotgun (WGS) entry which is preliminary data.</text>
</comment>
<protein>
    <submittedName>
        <fullName evidence="1">Uncharacterized protein</fullName>
    </submittedName>
</protein>
<dbReference type="AlphaFoldDB" id="A0A438DNX5"/>
<dbReference type="EMBL" id="QGNW01001546">
    <property type="protein sequence ID" value="RVW37146.1"/>
    <property type="molecule type" value="Genomic_DNA"/>
</dbReference>
<gene>
    <name evidence="1" type="ORF">CK203_111974</name>
</gene>
<reference evidence="1 2" key="1">
    <citation type="journal article" date="2018" name="PLoS Genet.">
        <title>Population sequencing reveals clonal diversity and ancestral inbreeding in the grapevine cultivar Chardonnay.</title>
        <authorList>
            <person name="Roach M.J."/>
            <person name="Johnson D.L."/>
            <person name="Bohlmann J."/>
            <person name="van Vuuren H.J."/>
            <person name="Jones S.J."/>
            <person name="Pretorius I.S."/>
            <person name="Schmidt S.A."/>
            <person name="Borneman A.R."/>
        </authorList>
    </citation>
    <scope>NUCLEOTIDE SEQUENCE [LARGE SCALE GENOMIC DNA]</scope>
    <source>
        <strain evidence="2">cv. Chardonnay</strain>
        <tissue evidence="1">Leaf</tissue>
    </source>
</reference>
<dbReference type="Proteomes" id="UP000288805">
    <property type="component" value="Unassembled WGS sequence"/>
</dbReference>
<name>A0A438DNX5_VITVI</name>
<organism evidence="1 2">
    <name type="scientific">Vitis vinifera</name>
    <name type="common">Grape</name>
    <dbReference type="NCBI Taxonomy" id="29760"/>
    <lineage>
        <taxon>Eukaryota</taxon>
        <taxon>Viridiplantae</taxon>
        <taxon>Streptophyta</taxon>
        <taxon>Embryophyta</taxon>
        <taxon>Tracheophyta</taxon>
        <taxon>Spermatophyta</taxon>
        <taxon>Magnoliopsida</taxon>
        <taxon>eudicotyledons</taxon>
        <taxon>Gunneridae</taxon>
        <taxon>Pentapetalae</taxon>
        <taxon>rosids</taxon>
        <taxon>Vitales</taxon>
        <taxon>Vitaceae</taxon>
        <taxon>Viteae</taxon>
        <taxon>Vitis</taxon>
    </lineage>
</organism>
<evidence type="ECO:0000313" key="2">
    <source>
        <dbReference type="Proteomes" id="UP000288805"/>
    </source>
</evidence>
<proteinExistence type="predicted"/>
<sequence length="406" mass="44508">MGLNSVGLFMEGLQQCIEDMRVGSWEKRWKEKGRSFSMVRVSNRAGCFLRLGVVDVELKRYSICIPKGKGDKGGWTAMVEALRQMDITVGKKNLSNEKGEDLENLGWKMAKAWGLKGKMGIASMGGGRCLSGFRAVESKIEVYGRGRGKKGSVGEDIGLPALLWVPSVLRRVGDACGGFLDVDPKTESMEDLQWARILIRSDGVNIPRSLVIGIEEMSYSLSLWWEALPVLRQDEEWKRGLSNRPRGEVSGDEAPRAGSRVEEMVGARFEAQRQSEDGTGRLTQDEGSAAMDLLSQVGLLRGLDSLVGSAGPGQMLDWAVGPSLKSGFENPKGDQIGPRQIRSLGWAADVGLGHLQKGKATLTQAHLLDNGPLLKTYSSGLNGNNKDAIMEHEFIRCREEEMGRRQ</sequence>